<reference evidence="1 2" key="1">
    <citation type="submission" date="2018-06" db="EMBL/GenBank/DDBJ databases">
        <authorList>
            <consortium name="Pathogen Informatics"/>
            <person name="Doyle S."/>
        </authorList>
    </citation>
    <scope>NUCLEOTIDE SEQUENCE [LARGE SCALE GENOMIC DNA]</scope>
    <source>
        <strain evidence="1 2">NCTC10060</strain>
    </source>
</reference>
<proteinExistence type="predicted"/>
<dbReference type="Proteomes" id="UP000254633">
    <property type="component" value="Unassembled WGS sequence"/>
</dbReference>
<gene>
    <name evidence="1" type="ORF">NCTC10060_03588</name>
</gene>
<sequence>MKKLVLSHLVPATVADDVWQQEAMKNYPGPVIVGHDNMTLSVP</sequence>
<dbReference type="AlphaFoldDB" id="A0A379U1Y9"/>
<evidence type="ECO:0000313" key="1">
    <source>
        <dbReference type="EMBL" id="SUG56410.1"/>
    </source>
</evidence>
<organism evidence="1 2">
    <name type="scientific">Salmonella diarizonae</name>
    <dbReference type="NCBI Taxonomy" id="59204"/>
    <lineage>
        <taxon>Bacteria</taxon>
        <taxon>Pseudomonadati</taxon>
        <taxon>Pseudomonadota</taxon>
        <taxon>Gammaproteobacteria</taxon>
        <taxon>Enterobacterales</taxon>
        <taxon>Enterobacteriaceae</taxon>
        <taxon>Salmonella</taxon>
    </lineage>
</organism>
<name>A0A379U1Y9_SALDZ</name>
<protein>
    <submittedName>
        <fullName evidence="1">Ribonuclease Z</fullName>
    </submittedName>
</protein>
<accession>A0A379U1Y9</accession>
<dbReference type="EMBL" id="UGXH01000003">
    <property type="protein sequence ID" value="SUG56410.1"/>
    <property type="molecule type" value="Genomic_DNA"/>
</dbReference>
<evidence type="ECO:0000313" key="2">
    <source>
        <dbReference type="Proteomes" id="UP000254633"/>
    </source>
</evidence>